<dbReference type="CDD" id="cd00051">
    <property type="entry name" value="EFh"/>
    <property type="match status" value="1"/>
</dbReference>
<dbReference type="SMART" id="SM00054">
    <property type="entry name" value="EFh"/>
    <property type="match status" value="2"/>
</dbReference>
<comment type="caution">
    <text evidence="5">The sequence shown here is derived from an EMBL/GenBank/DDBJ whole genome shotgun (WGS) entry which is preliminary data.</text>
</comment>
<keyword evidence="1" id="KW-0106">Calcium</keyword>
<dbReference type="EMBL" id="JBGBPQ010000012">
    <property type="protein sequence ID" value="KAL1515201.1"/>
    <property type="molecule type" value="Genomic_DNA"/>
</dbReference>
<dbReference type="Proteomes" id="UP001515480">
    <property type="component" value="Unassembled WGS sequence"/>
</dbReference>
<dbReference type="PROSITE" id="PS50222">
    <property type="entry name" value="EF_HAND_2"/>
    <property type="match status" value="2"/>
</dbReference>
<sequence length="1039" mass="117292">MTDKTRDAKAAALIQAQLRGRSTRKIGIGKEAAAAASAAGAAAVGGKKAKEAAKHASEAASRQRLAETTFLEADEDGSGYVDEQELTTLLATLLTKQGIAYEKSSLAEFVNKEFHLADADGDGQVDFDEFVAYYNAIIERFEKNQLSKEMESAATAAKRKEEERSMQEDEATYEMLATLLAIFRSPSVVRYSGVNIPWSSCRESKSDGSAVMPEPLWGYTSRGLVLDLSRQSQRIITPWGGLSFGYRLAFPGYQDKVPAADAVHITTTPWPHVAAADSASEEHPLFFELCKYKRPLLALSKIANRCHFRVTEINGRSVPKGEVVTPPHDDMQKRTRLQERYHSLLKRFSTDPSHGLQDEPTGMPLINELMGRHIATREDKIDAVKKRKEIAGSRSKFLDEDVERALLLGENDIEKAVKLLQAMKRSEDNLVQKRQGHATRAQVRYALQTCSYDEEEAEFMLLNEKDMARDVSFITGRLGTMSGLGYPTTAEIQLLLVKNQGHEGSVMAALKKKNRVDVEMMKDILAAAEVDEMLTPDRCDAFGFSRHPSMEDQKHLEDLYLHKFNRDKDRVVHYFAQAGSFPCNAILLPAILFRAAVQPKRKEVEALLDEFNCDAEIVLKFLDAVKNMMDVAHKNGSPRREDCIRYLRACMCDEDTAMRFMQAVHKLSNPNPPKQPKGSKKPPAPHLAAACGFPSRAEAEWALKSQFRKPIADENEKSQEKLKINLDMAVELLTRLNQFDEDRKSNPEKFGPLVSRQDIVWALDPARTDHLLKVHPLSHEEYTQGVSPTSILIHQIAALLARFQDIEGGDAASRSVTDETRQEVWGAIEKFEFNEELASNYITGMRTLMLRKVELEIESREEVEQVMKNQKYDDKRVLSLMQDIAAVNKKRAEIGNPSREEIKRMLLEAWEDPNRVAIASASLKTYRELLQEDGQMLMLFGAQPNEADRQFILRSSYRFKGIKSEVEGYMKKVSDLVHQGEALGNPTREQVVEVLDEFNLSVREAQRKLRDEHWKIKDAELKEEYRRNLRSSQADPTSP</sequence>
<dbReference type="Pfam" id="PF13499">
    <property type="entry name" value="EF-hand_7"/>
    <property type="match status" value="1"/>
</dbReference>
<evidence type="ECO:0000256" key="1">
    <source>
        <dbReference type="ARBA" id="ARBA00022837"/>
    </source>
</evidence>
<dbReference type="InterPro" id="IPR011992">
    <property type="entry name" value="EF-hand-dom_pair"/>
</dbReference>
<proteinExistence type="predicted"/>
<evidence type="ECO:0000259" key="4">
    <source>
        <dbReference type="PROSITE" id="PS50222"/>
    </source>
</evidence>
<dbReference type="SUPFAM" id="SSF47473">
    <property type="entry name" value="EF-hand"/>
    <property type="match status" value="1"/>
</dbReference>
<dbReference type="PROSITE" id="PS00018">
    <property type="entry name" value="EF_HAND_1"/>
    <property type="match status" value="2"/>
</dbReference>
<dbReference type="Gene3D" id="1.10.238.10">
    <property type="entry name" value="EF-hand"/>
    <property type="match status" value="1"/>
</dbReference>
<feature type="region of interest" description="Disordered" evidence="3">
    <location>
        <begin position="666"/>
        <end position="687"/>
    </location>
</feature>
<evidence type="ECO:0000256" key="3">
    <source>
        <dbReference type="SAM" id="MobiDB-lite"/>
    </source>
</evidence>
<dbReference type="AlphaFoldDB" id="A0AB34J7P0"/>
<keyword evidence="6" id="KW-1185">Reference proteome</keyword>
<protein>
    <recommendedName>
        <fullName evidence="4">EF-hand domain-containing protein</fullName>
    </recommendedName>
</protein>
<evidence type="ECO:0000313" key="5">
    <source>
        <dbReference type="EMBL" id="KAL1515201.1"/>
    </source>
</evidence>
<dbReference type="InterPro" id="IPR018247">
    <property type="entry name" value="EF_Hand_1_Ca_BS"/>
</dbReference>
<evidence type="ECO:0000313" key="6">
    <source>
        <dbReference type="Proteomes" id="UP001515480"/>
    </source>
</evidence>
<organism evidence="5 6">
    <name type="scientific">Prymnesium parvum</name>
    <name type="common">Toxic golden alga</name>
    <dbReference type="NCBI Taxonomy" id="97485"/>
    <lineage>
        <taxon>Eukaryota</taxon>
        <taxon>Haptista</taxon>
        <taxon>Haptophyta</taxon>
        <taxon>Prymnesiophyceae</taxon>
        <taxon>Prymnesiales</taxon>
        <taxon>Prymnesiaceae</taxon>
        <taxon>Prymnesium</taxon>
    </lineage>
</organism>
<evidence type="ECO:0000256" key="2">
    <source>
        <dbReference type="SAM" id="Coils"/>
    </source>
</evidence>
<name>A0AB34J7P0_PRYPA</name>
<dbReference type="GO" id="GO:0005509">
    <property type="term" value="F:calcium ion binding"/>
    <property type="evidence" value="ECO:0007669"/>
    <property type="project" value="InterPro"/>
</dbReference>
<gene>
    <name evidence="5" type="ORF">AB1Y20_004262</name>
</gene>
<feature type="domain" description="EF-hand" evidence="4">
    <location>
        <begin position="61"/>
        <end position="96"/>
    </location>
</feature>
<accession>A0AB34J7P0</accession>
<dbReference type="InterPro" id="IPR002048">
    <property type="entry name" value="EF_hand_dom"/>
</dbReference>
<feature type="coiled-coil region" evidence="2">
    <location>
        <begin position="143"/>
        <end position="170"/>
    </location>
</feature>
<reference evidence="5 6" key="1">
    <citation type="journal article" date="2024" name="Science">
        <title>Giant polyketide synthase enzymes in the biosynthesis of giant marine polyether toxins.</title>
        <authorList>
            <person name="Fallon T.R."/>
            <person name="Shende V.V."/>
            <person name="Wierzbicki I.H."/>
            <person name="Pendleton A.L."/>
            <person name="Watervoot N.F."/>
            <person name="Auber R.P."/>
            <person name="Gonzalez D.J."/>
            <person name="Wisecaver J.H."/>
            <person name="Moore B.S."/>
        </authorList>
    </citation>
    <scope>NUCLEOTIDE SEQUENCE [LARGE SCALE GENOMIC DNA]</scope>
    <source>
        <strain evidence="5 6">12B1</strain>
    </source>
</reference>
<keyword evidence="2" id="KW-0175">Coiled coil</keyword>
<feature type="domain" description="EF-hand" evidence="4">
    <location>
        <begin position="105"/>
        <end position="140"/>
    </location>
</feature>